<organism evidence="2 3">
    <name type="scientific">Anaeramoeba ignava</name>
    <name type="common">Anaerobic marine amoeba</name>
    <dbReference type="NCBI Taxonomy" id="1746090"/>
    <lineage>
        <taxon>Eukaryota</taxon>
        <taxon>Metamonada</taxon>
        <taxon>Anaeramoebidae</taxon>
        <taxon>Anaeramoeba</taxon>
    </lineage>
</organism>
<dbReference type="Pfam" id="PF00788">
    <property type="entry name" value="RA"/>
    <property type="match status" value="1"/>
</dbReference>
<proteinExistence type="predicted"/>
<dbReference type="SUPFAM" id="SSF54236">
    <property type="entry name" value="Ubiquitin-like"/>
    <property type="match status" value="2"/>
</dbReference>
<dbReference type="SMART" id="SM00314">
    <property type="entry name" value="RA"/>
    <property type="match status" value="2"/>
</dbReference>
<comment type="caution">
    <text evidence="2">The sequence shown here is derived from an EMBL/GenBank/DDBJ whole genome shotgun (WGS) entry which is preliminary data.</text>
</comment>
<keyword evidence="3" id="KW-1185">Reference proteome</keyword>
<dbReference type="Pfam" id="PF21989">
    <property type="entry name" value="RA_2"/>
    <property type="match status" value="1"/>
</dbReference>
<dbReference type="PROSITE" id="PS50200">
    <property type="entry name" value="RA"/>
    <property type="match status" value="1"/>
</dbReference>
<evidence type="ECO:0000259" key="1">
    <source>
        <dbReference type="PROSITE" id="PS50200"/>
    </source>
</evidence>
<dbReference type="SUPFAM" id="SSF50729">
    <property type="entry name" value="PH domain-like"/>
    <property type="match status" value="1"/>
</dbReference>
<evidence type="ECO:0000313" key="3">
    <source>
        <dbReference type="Proteomes" id="UP001149090"/>
    </source>
</evidence>
<dbReference type="AlphaFoldDB" id="A0A9Q0L9F9"/>
<dbReference type="Proteomes" id="UP001149090">
    <property type="component" value="Unassembled WGS sequence"/>
</dbReference>
<dbReference type="InterPro" id="IPR029071">
    <property type="entry name" value="Ubiquitin-like_domsf"/>
</dbReference>
<feature type="domain" description="Ras-associating" evidence="1">
    <location>
        <begin position="93"/>
        <end position="187"/>
    </location>
</feature>
<gene>
    <name evidence="2" type="ORF">M0811_03035</name>
</gene>
<dbReference type="GO" id="GO:0007165">
    <property type="term" value="P:signal transduction"/>
    <property type="evidence" value="ECO:0007669"/>
    <property type="project" value="InterPro"/>
</dbReference>
<dbReference type="Gene3D" id="3.10.20.90">
    <property type="entry name" value="Phosphatidylinositol 3-kinase Catalytic Subunit, Chain A, domain 1"/>
    <property type="match status" value="2"/>
</dbReference>
<name>A0A9Q0L9F9_ANAIG</name>
<sequence length="438" mass="52485">MTIKNEAKVNLIHQKNQIMKPIQEMKKKLKDFLEKVKIDYQKLETFQKIQLNLSKEDNFEIRKKKIHHIFMQSRRISSMNKLETHEAQYKKALKQIVRIFFSDSVFKTVPISEDHTVYDVCCLVKGIIKKYGLEEEFKIQPDFVLVEKIGKEERILDNNIKVWFIKSKWAGENKGDFYRLVYKSRSGISDKTLVRSETSMVVRFLLEDYSFISLKITNETTCNDCVFSLKQKLALNSNFDPNKPQYYLFEKFKNSLRRFDGSEKIMSVINFWEQNSIDAYFFFQDLNPKKKIPIFEFSVPEKRRETIRTYDYRRKPTLSMLKNFEKTEKNISQNEDIGGVFELYFPDEKIWKFVFVTITNNRLYFYQDSQQDSGQKKFNLFETKIFPLSKEESEKFGKENIFVIEKENHQWFLSCNSQDLMKKLVSFSFPNEKNHKNL</sequence>
<dbReference type="EMBL" id="JAPDFW010000125">
    <property type="protein sequence ID" value="KAJ5067845.1"/>
    <property type="molecule type" value="Genomic_DNA"/>
</dbReference>
<dbReference type="Gene3D" id="2.30.29.30">
    <property type="entry name" value="Pleckstrin-homology domain (PH domain)/Phosphotyrosine-binding domain (PTB)"/>
    <property type="match status" value="1"/>
</dbReference>
<reference evidence="2" key="1">
    <citation type="submission" date="2022-10" db="EMBL/GenBank/DDBJ databases">
        <title>Novel sulphate-reducing endosymbionts in the free-living metamonad Anaeramoeba.</title>
        <authorList>
            <person name="Jerlstrom-Hultqvist J."/>
            <person name="Cepicka I."/>
            <person name="Gallot-Lavallee L."/>
            <person name="Salas-Leiva D."/>
            <person name="Curtis B.A."/>
            <person name="Zahonova K."/>
            <person name="Pipaliya S."/>
            <person name="Dacks J."/>
            <person name="Roger A.J."/>
        </authorList>
    </citation>
    <scope>NUCLEOTIDE SEQUENCE</scope>
    <source>
        <strain evidence="2">BMAN</strain>
    </source>
</reference>
<accession>A0A9Q0L9F9</accession>
<dbReference type="OrthoDB" id="6235964at2759"/>
<protein>
    <submittedName>
        <fullName evidence="2">Ferm domain containing protein</fullName>
    </submittedName>
</protein>
<dbReference type="InterPro" id="IPR011993">
    <property type="entry name" value="PH-like_dom_sf"/>
</dbReference>
<evidence type="ECO:0000313" key="2">
    <source>
        <dbReference type="EMBL" id="KAJ5067845.1"/>
    </source>
</evidence>
<dbReference type="InterPro" id="IPR000159">
    <property type="entry name" value="RA_dom"/>
</dbReference>